<dbReference type="Pfam" id="PF04261">
    <property type="entry name" value="Dyp_perox_N"/>
    <property type="match status" value="1"/>
</dbReference>
<comment type="caution">
    <text evidence="17">The sequence shown here is derived from an EMBL/GenBank/DDBJ whole genome shotgun (WGS) entry which is preliminary data.</text>
</comment>
<evidence type="ECO:0000313" key="17">
    <source>
        <dbReference type="EMBL" id="MFD0986600.1"/>
    </source>
</evidence>
<dbReference type="EC" id="1.11.1.-" evidence="13"/>
<evidence type="ECO:0000256" key="12">
    <source>
        <dbReference type="ARBA" id="ARBA00048856"/>
    </source>
</evidence>
<dbReference type="PANTHER" id="PTHR30521">
    <property type="entry name" value="DEFERROCHELATASE/PEROXIDASE"/>
    <property type="match status" value="1"/>
</dbReference>
<dbReference type="InterPro" id="IPR006311">
    <property type="entry name" value="TAT_signal"/>
</dbReference>
<dbReference type="PROSITE" id="PS51318">
    <property type="entry name" value="TAT"/>
    <property type="match status" value="1"/>
</dbReference>
<dbReference type="InterPro" id="IPR006314">
    <property type="entry name" value="Dyp_peroxidase"/>
</dbReference>
<dbReference type="SUPFAM" id="SSF54909">
    <property type="entry name" value="Dimeric alpha+beta barrel"/>
    <property type="match status" value="1"/>
</dbReference>
<evidence type="ECO:0000256" key="11">
    <source>
        <dbReference type="ARBA" id="ARBA00033775"/>
    </source>
</evidence>
<dbReference type="InterPro" id="IPR011008">
    <property type="entry name" value="Dimeric_a/b-barrel"/>
</dbReference>
<evidence type="ECO:0000256" key="14">
    <source>
        <dbReference type="SAM" id="MobiDB-lite"/>
    </source>
</evidence>
<evidence type="ECO:0000256" key="10">
    <source>
        <dbReference type="ARBA" id="ARBA00033771"/>
    </source>
</evidence>
<feature type="domain" description="Dyp-type peroxidase C-terminal" evidence="16">
    <location>
        <begin position="255"/>
        <end position="438"/>
    </location>
</feature>
<dbReference type="InterPro" id="IPR006313">
    <property type="entry name" value="EfeB/EfeN"/>
</dbReference>
<dbReference type="InterPro" id="IPR048327">
    <property type="entry name" value="Dyp_perox_N"/>
</dbReference>
<keyword evidence="9" id="KW-0456">Lyase</keyword>
<dbReference type="Proteomes" id="UP001597102">
    <property type="component" value="Unassembled WGS sequence"/>
</dbReference>
<dbReference type="RefSeq" id="WP_379087045.1">
    <property type="nucleotide sequence ID" value="NZ_JBHTJO010000001.1"/>
</dbReference>
<gene>
    <name evidence="17" type="primary">efeB</name>
    <name evidence="17" type="ORF">ACFQ2F_05770</name>
</gene>
<evidence type="ECO:0000313" key="18">
    <source>
        <dbReference type="Proteomes" id="UP001597102"/>
    </source>
</evidence>
<dbReference type="InterPro" id="IPR048328">
    <property type="entry name" value="Dyp_perox_C"/>
</dbReference>
<keyword evidence="7 13" id="KW-0560">Oxidoreductase</keyword>
<comment type="catalytic activity">
    <reaction evidence="12">
        <text>heme b + 2 H(+) = protoporphyrin IX + Fe(2+)</text>
        <dbReference type="Rhea" id="RHEA:22584"/>
        <dbReference type="ChEBI" id="CHEBI:15378"/>
        <dbReference type="ChEBI" id="CHEBI:29033"/>
        <dbReference type="ChEBI" id="CHEBI:57306"/>
        <dbReference type="ChEBI" id="CHEBI:60344"/>
        <dbReference type="EC" id="4.98.1.1"/>
    </reaction>
    <physiologicalReaction direction="left-to-right" evidence="12">
        <dbReference type="Rhea" id="RHEA:22585"/>
    </physiologicalReaction>
</comment>
<evidence type="ECO:0000259" key="15">
    <source>
        <dbReference type="Pfam" id="PF04261"/>
    </source>
</evidence>
<feature type="domain" description="Dyp-type peroxidase N-terminal" evidence="15">
    <location>
        <begin position="89"/>
        <end position="239"/>
    </location>
</feature>
<evidence type="ECO:0000256" key="2">
    <source>
        <dbReference type="ARBA" id="ARBA00005365"/>
    </source>
</evidence>
<keyword evidence="3 13" id="KW-0575">Peroxidase</keyword>
<keyword evidence="6" id="KW-0732">Signal</keyword>
<evidence type="ECO:0000256" key="3">
    <source>
        <dbReference type="ARBA" id="ARBA00022559"/>
    </source>
</evidence>
<keyword evidence="5 13" id="KW-0479">Metal-binding</keyword>
<evidence type="ECO:0000256" key="4">
    <source>
        <dbReference type="ARBA" id="ARBA00022617"/>
    </source>
</evidence>
<evidence type="ECO:0000256" key="6">
    <source>
        <dbReference type="ARBA" id="ARBA00022729"/>
    </source>
</evidence>
<evidence type="ECO:0000256" key="5">
    <source>
        <dbReference type="ARBA" id="ARBA00022723"/>
    </source>
</evidence>
<dbReference type="NCBIfam" id="TIGR01413">
    <property type="entry name" value="Dyp_perox_fam"/>
    <property type="match status" value="1"/>
</dbReference>
<dbReference type="NCBIfam" id="TIGR01412">
    <property type="entry name" value="tat_substr_1"/>
    <property type="match status" value="1"/>
</dbReference>
<feature type="region of interest" description="Disordered" evidence="14">
    <location>
        <begin position="55"/>
        <end position="79"/>
    </location>
</feature>
<dbReference type="EMBL" id="JBHTJO010000001">
    <property type="protein sequence ID" value="MFD0986600.1"/>
    <property type="molecule type" value="Genomic_DNA"/>
</dbReference>
<comment type="cofactor">
    <cofactor evidence="13">
        <name>heme b</name>
        <dbReference type="ChEBI" id="CHEBI:60344"/>
    </cofactor>
    <text evidence="13">Binds 1 heme b (iron(II)-protoporphyrin IX) group non-covalently per subunit.</text>
</comment>
<sequence>MTEDGKKNRRAVQGGGCPYASRREMLFGLAGAGGALALGAGGAFAKDAKQAEVEVKTGRADSTSGRQVADAPSGSGNTKDRVPFYGAHQAGVITPRPATGIVASFDVVARKPEELEQMFRELTDRIAFLTQGGKVPQLDPKLPPADSGVLGPVIEPDNLTITVGLGDSLFENRPWLKPLKPKQLQRMPEFPNDALDAERSHGDLSIQFSANLMDTNIHALRDIVKNLPEYLVMRWMQEGDVPVIPPKPDGSSESARNFLGFHDGSANPDSNDAELMEEVVWVDEGDDEPEWAYGGTYQAVRIIRNFVERWDRTPLREQERIFGRKKNSGAPLDGGTTESDVPDYAADPEGKLTPLDAHIRLANPRTPESDENLILRRPFNYSNGVTKSGQLDQGLLFIAYQADLEKGFITVQRRLDGEPLEEYIKPVGGGFFYVLPGVPGPENYLGQSLIEAAKKSDDTPT</sequence>
<evidence type="ECO:0000256" key="1">
    <source>
        <dbReference type="ARBA" id="ARBA00004196"/>
    </source>
</evidence>
<dbReference type="PANTHER" id="PTHR30521:SF4">
    <property type="entry name" value="DEFERROCHELATASE"/>
    <property type="match status" value="1"/>
</dbReference>
<comment type="function">
    <text evidence="13">Involved in the recovery of exogenous heme iron. Extracts iron from heme while preserving the protoporphyrin ring intact.</text>
</comment>
<keyword evidence="18" id="KW-1185">Reference proteome</keyword>
<keyword evidence="8 13" id="KW-0408">Iron</keyword>
<evidence type="ECO:0000256" key="8">
    <source>
        <dbReference type="ARBA" id="ARBA00023004"/>
    </source>
</evidence>
<evidence type="ECO:0000259" key="16">
    <source>
        <dbReference type="Pfam" id="PF20628"/>
    </source>
</evidence>
<name>A0ABW3J9P2_9HYPH</name>
<protein>
    <recommendedName>
        <fullName evidence="10 13">Deferrochelatase</fullName>
        <ecNumber evidence="13">1.11.1.-</ecNumber>
    </recommendedName>
    <alternativeName>
        <fullName evidence="11 13">Peroxidase EfeB</fullName>
    </alternativeName>
</protein>
<evidence type="ECO:0000256" key="9">
    <source>
        <dbReference type="ARBA" id="ARBA00023239"/>
    </source>
</evidence>
<accession>A0ABW3J9P2</accession>
<comment type="similarity">
    <text evidence="2">Belongs to the DyP-type peroxidase family. EfeB subfamily.</text>
</comment>
<proteinExistence type="inferred from homology"/>
<evidence type="ECO:0000256" key="7">
    <source>
        <dbReference type="ARBA" id="ARBA00023002"/>
    </source>
</evidence>
<keyword evidence="4 13" id="KW-0349">Heme</keyword>
<dbReference type="Pfam" id="PF20628">
    <property type="entry name" value="Dyp_perox_C"/>
    <property type="match status" value="1"/>
</dbReference>
<organism evidence="17 18">
    <name type="scientific">Methyloligella solikamskensis</name>
    <dbReference type="NCBI Taxonomy" id="1177756"/>
    <lineage>
        <taxon>Bacteria</taxon>
        <taxon>Pseudomonadati</taxon>
        <taxon>Pseudomonadota</taxon>
        <taxon>Alphaproteobacteria</taxon>
        <taxon>Hyphomicrobiales</taxon>
        <taxon>Hyphomicrobiaceae</taxon>
        <taxon>Methyloligella</taxon>
    </lineage>
</organism>
<reference evidence="18" key="1">
    <citation type="journal article" date="2019" name="Int. J. Syst. Evol. Microbiol.">
        <title>The Global Catalogue of Microorganisms (GCM) 10K type strain sequencing project: providing services to taxonomists for standard genome sequencing and annotation.</title>
        <authorList>
            <consortium name="The Broad Institute Genomics Platform"/>
            <consortium name="The Broad Institute Genome Sequencing Center for Infectious Disease"/>
            <person name="Wu L."/>
            <person name="Ma J."/>
        </authorList>
    </citation>
    <scope>NUCLEOTIDE SEQUENCE [LARGE SCALE GENOMIC DNA]</scope>
    <source>
        <strain evidence="18">CCUG 61697</strain>
    </source>
</reference>
<dbReference type="PROSITE" id="PS51404">
    <property type="entry name" value="DYP_PEROXIDASE"/>
    <property type="match status" value="1"/>
</dbReference>
<comment type="subcellular location">
    <subcellularLocation>
        <location evidence="1">Cell envelope</location>
    </subcellularLocation>
</comment>
<evidence type="ECO:0000256" key="13">
    <source>
        <dbReference type="RuleBase" id="RU365017"/>
    </source>
</evidence>